<dbReference type="PANTHER" id="PTHR22753">
    <property type="entry name" value="TRANSMEMBRANE PROTEIN 68"/>
    <property type="match status" value="1"/>
</dbReference>
<protein>
    <submittedName>
        <fullName evidence="2">Acyltransferase</fullName>
    </submittedName>
</protein>
<keyword evidence="3" id="KW-1185">Reference proteome</keyword>
<evidence type="ECO:0000313" key="2">
    <source>
        <dbReference type="EMBL" id="PRQ05750.1"/>
    </source>
</evidence>
<dbReference type="CDD" id="cd07987">
    <property type="entry name" value="LPLAT_MGAT-like"/>
    <property type="match status" value="1"/>
</dbReference>
<feature type="domain" description="Phospholipid/glycerol acyltransferase" evidence="1">
    <location>
        <begin position="82"/>
        <end position="199"/>
    </location>
</feature>
<dbReference type="Proteomes" id="UP000237968">
    <property type="component" value="Unassembled WGS sequence"/>
</dbReference>
<dbReference type="Pfam" id="PF01553">
    <property type="entry name" value="Acyltransferase"/>
    <property type="match status" value="1"/>
</dbReference>
<organism evidence="2 3">
    <name type="scientific">Enhygromyxa salina</name>
    <dbReference type="NCBI Taxonomy" id="215803"/>
    <lineage>
        <taxon>Bacteria</taxon>
        <taxon>Pseudomonadati</taxon>
        <taxon>Myxococcota</taxon>
        <taxon>Polyangia</taxon>
        <taxon>Nannocystales</taxon>
        <taxon>Nannocystaceae</taxon>
        <taxon>Enhygromyxa</taxon>
    </lineage>
</organism>
<comment type="caution">
    <text evidence="2">The sequence shown here is derived from an EMBL/GenBank/DDBJ whole genome shotgun (WGS) entry which is preliminary data.</text>
</comment>
<keyword evidence="2" id="KW-0808">Transferase</keyword>
<dbReference type="GO" id="GO:0016020">
    <property type="term" value="C:membrane"/>
    <property type="evidence" value="ECO:0007669"/>
    <property type="project" value="TreeGrafter"/>
</dbReference>
<gene>
    <name evidence="2" type="ORF">ENSA5_00700</name>
</gene>
<dbReference type="GO" id="GO:0016746">
    <property type="term" value="F:acyltransferase activity"/>
    <property type="evidence" value="ECO:0007669"/>
    <property type="project" value="UniProtKB-KW"/>
</dbReference>
<dbReference type="AlphaFoldDB" id="A0A2S9YKV8"/>
<dbReference type="EMBL" id="PVNK01000005">
    <property type="protein sequence ID" value="PRQ05750.1"/>
    <property type="molecule type" value="Genomic_DNA"/>
</dbReference>
<keyword evidence="2" id="KW-0012">Acyltransferase</keyword>
<reference evidence="2 3" key="1">
    <citation type="submission" date="2018-03" db="EMBL/GenBank/DDBJ databases">
        <title>Draft Genome Sequences of the Obligatory Marine Myxobacteria Enhygromyxa salina SWB005.</title>
        <authorList>
            <person name="Poehlein A."/>
            <person name="Moghaddam J.A."/>
            <person name="Harms H."/>
            <person name="Alanjari M."/>
            <person name="Koenig G.M."/>
            <person name="Daniel R."/>
            <person name="Schaeberle T.F."/>
        </authorList>
    </citation>
    <scope>NUCLEOTIDE SEQUENCE [LARGE SCALE GENOMIC DNA]</scope>
    <source>
        <strain evidence="2 3">SWB005</strain>
    </source>
</reference>
<evidence type="ECO:0000259" key="1">
    <source>
        <dbReference type="SMART" id="SM00563"/>
    </source>
</evidence>
<proteinExistence type="predicted"/>
<sequence length="290" mass="32297">MSCELGHVIRRLLGNVGRALEDAEVAEQLARLRIDFNEHGVDRFGVSRSSLLRWYSALAPIYRRYLKVTVFGAEHLPTRTRGMVIGNHSGGIGADAQMLCMSLLMNNPPRLAHAMAEYFFNTMPYAGMWLNRVGHLTGLPENARHLLEAERLVVAFPEGSRGALKPYKQAYQLQRFGTGFMRLAMSNRAPIIPFAFIGAEEAFPILARVDAATRLLGTPPMPIAPQLVFWPLPVSCQVHFGEPMIFEGTGAEPQPVIDAQVEQVRAAIRGLIERGLALRPRPFMRERVKG</sequence>
<name>A0A2S9YKV8_9BACT</name>
<accession>A0A2S9YKV8</accession>
<dbReference type="InterPro" id="IPR002123">
    <property type="entry name" value="Plipid/glycerol_acylTrfase"/>
</dbReference>
<dbReference type="SUPFAM" id="SSF69593">
    <property type="entry name" value="Glycerol-3-phosphate (1)-acyltransferase"/>
    <property type="match status" value="1"/>
</dbReference>
<dbReference type="PANTHER" id="PTHR22753:SF14">
    <property type="entry name" value="MONOACYLGLYCEROL_DIACYLGLYCEROL O-ACYLTRANSFERASE"/>
    <property type="match status" value="1"/>
</dbReference>
<evidence type="ECO:0000313" key="3">
    <source>
        <dbReference type="Proteomes" id="UP000237968"/>
    </source>
</evidence>
<dbReference type="SMART" id="SM00563">
    <property type="entry name" value="PlsC"/>
    <property type="match status" value="1"/>
</dbReference>